<dbReference type="RefSeq" id="WP_006778467.1">
    <property type="nucleotide sequence ID" value="NZ_CP040506.1"/>
</dbReference>
<sequence length="296" mass="32228">MSTIDLHIHSSYSGDGEYTPLDIVARCAAHGITLAAIADHNSVRAVPEAMDAAAREGIRLLAAVELDCTCGGRNFHLLGYGFDYKNPEYDSIEQDVLRQEQQAGEEKIRLFRNATGIPISIPDIMAAAEHGVVTGELIAEILLASEYASEYEILRPYLPGGAKSDMPYVRFYWDFFSKGKPAYVPIHYMELADAVKLIHQTGGLAVLAHPGQNLGDDTHLLPDIISQGIDGLEAFSSYHDSETAAFYLEAARQNHLMVTCGSDFHGKTKPQIALGGHHAALRDEEILEGLASHGLI</sequence>
<dbReference type="PATRIC" id="fig|742737.3.peg.484"/>
<dbReference type="InterPro" id="IPR016195">
    <property type="entry name" value="Pol/histidinol_Pase-like"/>
</dbReference>
<dbReference type="Gene3D" id="1.10.150.650">
    <property type="match status" value="1"/>
</dbReference>
<keyword evidence="3" id="KW-1185">Reference proteome</keyword>
<accession>G5IAL3</accession>
<organism evidence="2 3">
    <name type="scientific">Hungatella hathewayi WAL-18680</name>
    <dbReference type="NCBI Taxonomy" id="742737"/>
    <lineage>
        <taxon>Bacteria</taxon>
        <taxon>Bacillati</taxon>
        <taxon>Bacillota</taxon>
        <taxon>Clostridia</taxon>
        <taxon>Lachnospirales</taxon>
        <taxon>Lachnospiraceae</taxon>
        <taxon>Hungatella</taxon>
    </lineage>
</organism>
<dbReference type="CDD" id="cd07438">
    <property type="entry name" value="PHP_HisPPase_AMP"/>
    <property type="match status" value="1"/>
</dbReference>
<name>G5IAL3_9FIRM</name>
<reference evidence="2 3" key="1">
    <citation type="submission" date="2011-08" db="EMBL/GenBank/DDBJ databases">
        <title>The Genome Sequence of Clostridium hathewayi WAL-18680.</title>
        <authorList>
            <consortium name="The Broad Institute Genome Sequencing Platform"/>
            <person name="Earl A."/>
            <person name="Ward D."/>
            <person name="Feldgarden M."/>
            <person name="Gevers D."/>
            <person name="Finegold S.M."/>
            <person name="Summanen P.H."/>
            <person name="Molitoris D.R."/>
            <person name="Song M."/>
            <person name="Daigneault M."/>
            <person name="Allen-Vercoe E."/>
            <person name="Young S.K."/>
            <person name="Zeng Q."/>
            <person name="Gargeya S."/>
            <person name="Fitzgerald M."/>
            <person name="Haas B."/>
            <person name="Abouelleil A."/>
            <person name="Alvarado L."/>
            <person name="Arachchi H.M."/>
            <person name="Berlin A."/>
            <person name="Brown A."/>
            <person name="Chapman S.B."/>
            <person name="Chen Z."/>
            <person name="Dunbar C."/>
            <person name="Freedman E."/>
            <person name="Gearin G."/>
            <person name="Gellesch M."/>
            <person name="Goldberg J."/>
            <person name="Griggs A."/>
            <person name="Gujja S."/>
            <person name="Heiman D."/>
            <person name="Howarth C."/>
            <person name="Larson L."/>
            <person name="Lui A."/>
            <person name="MacDonald P.J.P."/>
            <person name="Montmayeur A."/>
            <person name="Murphy C."/>
            <person name="Neiman D."/>
            <person name="Pearson M."/>
            <person name="Priest M."/>
            <person name="Roberts A."/>
            <person name="Saif S."/>
            <person name="Shea T."/>
            <person name="Shenoy N."/>
            <person name="Sisk P."/>
            <person name="Stolte C."/>
            <person name="Sykes S."/>
            <person name="Wortman J."/>
            <person name="Nusbaum C."/>
            <person name="Birren B."/>
        </authorList>
    </citation>
    <scope>NUCLEOTIDE SEQUENCE [LARGE SCALE GENOMIC DNA]</scope>
    <source>
        <strain evidence="2 3">WAL-18680</strain>
    </source>
</reference>
<dbReference type="Proteomes" id="UP000005384">
    <property type="component" value="Unassembled WGS sequence"/>
</dbReference>
<dbReference type="InterPro" id="IPR003141">
    <property type="entry name" value="Pol/His_phosphatase_N"/>
</dbReference>
<dbReference type="InterPro" id="IPR052018">
    <property type="entry name" value="PHP_domain"/>
</dbReference>
<evidence type="ECO:0000313" key="3">
    <source>
        <dbReference type="Proteomes" id="UP000005384"/>
    </source>
</evidence>
<dbReference type="HOGENOM" id="CLU_067347_1_2_9"/>
<evidence type="ECO:0000313" key="2">
    <source>
        <dbReference type="EMBL" id="EHI61462.1"/>
    </source>
</evidence>
<dbReference type="InterPro" id="IPR004013">
    <property type="entry name" value="PHP_dom"/>
</dbReference>
<feature type="domain" description="Polymerase/histidinol phosphatase N-terminal" evidence="1">
    <location>
        <begin position="4"/>
        <end position="70"/>
    </location>
</feature>
<dbReference type="OrthoDB" id="9804333at2"/>
<dbReference type="GO" id="GO:0004534">
    <property type="term" value="F:5'-3' RNA exonuclease activity"/>
    <property type="evidence" value="ECO:0007669"/>
    <property type="project" value="TreeGrafter"/>
</dbReference>
<comment type="caution">
    <text evidence="2">The sequence shown here is derived from an EMBL/GenBank/DDBJ whole genome shotgun (WGS) entry which is preliminary data.</text>
</comment>
<dbReference type="PANTHER" id="PTHR42924:SF3">
    <property type="entry name" value="POLYMERASE_HISTIDINOL PHOSPHATASE N-TERMINAL DOMAIN-CONTAINING PROTEIN"/>
    <property type="match status" value="1"/>
</dbReference>
<dbReference type="AlphaFoldDB" id="G5IAL3"/>
<dbReference type="Pfam" id="PF02811">
    <property type="entry name" value="PHP"/>
    <property type="match status" value="1"/>
</dbReference>
<proteinExistence type="predicted"/>
<dbReference type="SUPFAM" id="SSF89550">
    <property type="entry name" value="PHP domain-like"/>
    <property type="match status" value="1"/>
</dbReference>
<dbReference type="EMBL" id="ADLN01000002">
    <property type="protein sequence ID" value="EHI61462.1"/>
    <property type="molecule type" value="Genomic_DNA"/>
</dbReference>
<dbReference type="Gene3D" id="3.20.20.140">
    <property type="entry name" value="Metal-dependent hydrolases"/>
    <property type="match status" value="1"/>
</dbReference>
<protein>
    <recommendedName>
        <fullName evidence="1">Polymerase/histidinol phosphatase N-terminal domain-containing protein</fullName>
    </recommendedName>
</protein>
<dbReference type="PANTHER" id="PTHR42924">
    <property type="entry name" value="EXONUCLEASE"/>
    <property type="match status" value="1"/>
</dbReference>
<evidence type="ECO:0000259" key="1">
    <source>
        <dbReference type="SMART" id="SM00481"/>
    </source>
</evidence>
<dbReference type="GO" id="GO:0035312">
    <property type="term" value="F:5'-3' DNA exonuclease activity"/>
    <property type="evidence" value="ECO:0007669"/>
    <property type="project" value="TreeGrafter"/>
</dbReference>
<gene>
    <name evidence="2" type="ORF">HMPREF9473_00485</name>
</gene>
<dbReference type="SMART" id="SM00481">
    <property type="entry name" value="POLIIIAc"/>
    <property type="match status" value="1"/>
</dbReference>